<sequence>MNTTSSEKLITEYSSTSSIENYVLNSDFGIEGLELLIETFKALQTNFANNGTKRVAEDSIVLDDIDSLTQGLDSYVKPMIKHFLTLFKAHTMKSVLEQNISVVLTKNTFVKIMLKSLKTNMFMREEPFEYSVANILKMLKERKRMSRYNQKLRSYLKSNKADKNLNQMGSPSCSQTLRKDHKYSLRSKLQPSHSESLQINSPESGALAKCYQFKTSPQSIERDTCANLEEVKQKELSIQNFDKTHRVSTTKNSGKDTIKNQYNSLASSKPQNYFVKINGLLQKDMQASNQQKFQTYKNKFAKRKSKPNYATFDLANLMKTRKPVKKTTRNMTKKLSNSEIQKMKNHKSKNYQSPKPMSGDQFRKQIGSKMVTKANPRFKIADKSPIMNSRKFSNRNDKALEKMKHSGIVQTIFSNKNLSPVSLNRDYTEQSSCNTSRINAETVKNKLIQRNKLSNFLNAQEKFRTESTELKDVRKNCTFKPNLEATKKVNFILMASSSQKSIRAGNSLTRKFESRKQSQRDMIATPESYNTVNSISNLHQYSQTAPKKKVKRTTKILNVNLTQDKDRCSKIIDQAPSKNSSYYLNGVIRNGYSQRSQERKNYEQKVYNVDKSFEVSQEKLRKKNLINSKSQTSFFAQSYYTLKKPDVSKEEPLNTKTFDSLKMNLSCSDLNEVMSCHHKSMSHLHHERFASNRSNHD</sequence>
<dbReference type="EMBL" id="CAMPGE010010247">
    <property type="protein sequence ID" value="CAI2369095.1"/>
    <property type="molecule type" value="Genomic_DNA"/>
</dbReference>
<feature type="region of interest" description="Disordered" evidence="1">
    <location>
        <begin position="342"/>
        <end position="361"/>
    </location>
</feature>
<evidence type="ECO:0000256" key="1">
    <source>
        <dbReference type="SAM" id="MobiDB-lite"/>
    </source>
</evidence>
<proteinExistence type="predicted"/>
<keyword evidence="3" id="KW-1185">Reference proteome</keyword>
<name>A0AAD1ULM0_EUPCR</name>
<feature type="region of interest" description="Disordered" evidence="1">
    <location>
        <begin position="159"/>
        <end position="180"/>
    </location>
</feature>
<dbReference type="AlphaFoldDB" id="A0AAD1ULM0"/>
<dbReference type="Proteomes" id="UP001295684">
    <property type="component" value="Unassembled WGS sequence"/>
</dbReference>
<gene>
    <name evidence="2" type="ORF">ECRASSUSDP1_LOCUS10392</name>
</gene>
<accession>A0AAD1ULM0</accession>
<comment type="caution">
    <text evidence="2">The sequence shown here is derived from an EMBL/GenBank/DDBJ whole genome shotgun (WGS) entry which is preliminary data.</text>
</comment>
<feature type="compositionally biased region" description="Polar residues" evidence="1">
    <location>
        <begin position="164"/>
        <end position="176"/>
    </location>
</feature>
<reference evidence="2" key="1">
    <citation type="submission" date="2023-07" db="EMBL/GenBank/DDBJ databases">
        <authorList>
            <consortium name="AG Swart"/>
            <person name="Singh M."/>
            <person name="Singh A."/>
            <person name="Seah K."/>
            <person name="Emmerich C."/>
        </authorList>
    </citation>
    <scope>NUCLEOTIDE SEQUENCE</scope>
    <source>
        <strain evidence="2">DP1</strain>
    </source>
</reference>
<organism evidence="2 3">
    <name type="scientific">Euplotes crassus</name>
    <dbReference type="NCBI Taxonomy" id="5936"/>
    <lineage>
        <taxon>Eukaryota</taxon>
        <taxon>Sar</taxon>
        <taxon>Alveolata</taxon>
        <taxon>Ciliophora</taxon>
        <taxon>Intramacronucleata</taxon>
        <taxon>Spirotrichea</taxon>
        <taxon>Hypotrichia</taxon>
        <taxon>Euplotida</taxon>
        <taxon>Euplotidae</taxon>
        <taxon>Moneuplotes</taxon>
    </lineage>
</organism>
<protein>
    <submittedName>
        <fullName evidence="2">Uncharacterized protein</fullName>
    </submittedName>
</protein>
<evidence type="ECO:0000313" key="2">
    <source>
        <dbReference type="EMBL" id="CAI2369095.1"/>
    </source>
</evidence>
<evidence type="ECO:0000313" key="3">
    <source>
        <dbReference type="Proteomes" id="UP001295684"/>
    </source>
</evidence>